<dbReference type="InterPro" id="IPR046521">
    <property type="entry name" value="DUF6698"/>
</dbReference>
<reference evidence="2" key="1">
    <citation type="submission" date="2018-04" db="EMBL/GenBank/DDBJ databases">
        <title>Whole genome sequencing of Hypsizygus marmoreus.</title>
        <authorList>
            <person name="Choi I.-G."/>
            <person name="Min B."/>
            <person name="Kim J.-G."/>
            <person name="Kim S."/>
            <person name="Oh Y.-L."/>
            <person name="Kong W.-S."/>
            <person name="Park H."/>
            <person name="Jeong J."/>
            <person name="Song E.-S."/>
        </authorList>
    </citation>
    <scope>NUCLEOTIDE SEQUENCE [LARGE SCALE GENOMIC DNA]</scope>
    <source>
        <strain evidence="2">51987-8</strain>
    </source>
</reference>
<evidence type="ECO:0000313" key="3">
    <source>
        <dbReference type="Proteomes" id="UP000076154"/>
    </source>
</evidence>
<name>A0A369JFT7_HYPMA</name>
<feature type="region of interest" description="Disordered" evidence="1">
    <location>
        <begin position="12"/>
        <end position="33"/>
    </location>
</feature>
<dbReference type="InParanoid" id="A0A369JFT7"/>
<dbReference type="AlphaFoldDB" id="A0A369JFT7"/>
<gene>
    <name evidence="2" type="ORF">Hypma_000648</name>
</gene>
<evidence type="ECO:0000313" key="2">
    <source>
        <dbReference type="EMBL" id="RDB18284.1"/>
    </source>
</evidence>
<organism evidence="2 3">
    <name type="scientific">Hypsizygus marmoreus</name>
    <name type="common">White beech mushroom</name>
    <name type="synonym">Agaricus marmoreus</name>
    <dbReference type="NCBI Taxonomy" id="39966"/>
    <lineage>
        <taxon>Eukaryota</taxon>
        <taxon>Fungi</taxon>
        <taxon>Dikarya</taxon>
        <taxon>Basidiomycota</taxon>
        <taxon>Agaricomycotina</taxon>
        <taxon>Agaricomycetes</taxon>
        <taxon>Agaricomycetidae</taxon>
        <taxon>Agaricales</taxon>
        <taxon>Tricholomatineae</taxon>
        <taxon>Lyophyllaceae</taxon>
        <taxon>Hypsizygus</taxon>
    </lineage>
</organism>
<keyword evidence="3" id="KW-1185">Reference proteome</keyword>
<protein>
    <submittedName>
        <fullName evidence="2">Uncharacterized protein</fullName>
    </submittedName>
</protein>
<evidence type="ECO:0000256" key="1">
    <source>
        <dbReference type="SAM" id="MobiDB-lite"/>
    </source>
</evidence>
<accession>A0A369JFT7</accession>
<sequence>MPPDRRHLERVEGALNSGPRKKNTTSDPLTHRGRHFGRTVHAFCNIRSIITNGLIFLADEPEVENLSAQERREYRVFRELLKMCVGLEARLTGAREEEATLIADLLQKGSNASRADDTKSMKGAIIDWITPPGDSLHPPINRKLKFERGFKHDATGSLLCPTGLDWTDVEIKSKLRSREMIVRGDQWPKFLYRDIHYDPENPWNGLLKSQLLVSAYKHVFTSPSSVDADENKATKSGNARIHGMKSVTPASIAYIATQVRFALSCASQFSRTDTVTDSETFYLTLLDVLEDIDERDNVGELIKWWNRRIFPHSSPESIVAPVVGSALDRIKQKRAEAQAAAAAAAAAT</sequence>
<comment type="caution">
    <text evidence="2">The sequence shown here is derived from an EMBL/GenBank/DDBJ whole genome shotgun (WGS) entry which is preliminary data.</text>
</comment>
<dbReference type="Proteomes" id="UP000076154">
    <property type="component" value="Unassembled WGS sequence"/>
</dbReference>
<dbReference type="EMBL" id="LUEZ02000106">
    <property type="protein sequence ID" value="RDB18284.1"/>
    <property type="molecule type" value="Genomic_DNA"/>
</dbReference>
<proteinExistence type="predicted"/>
<dbReference type="Pfam" id="PF20414">
    <property type="entry name" value="DUF6698"/>
    <property type="match status" value="1"/>
</dbReference>
<dbReference type="OrthoDB" id="3160134at2759"/>
<dbReference type="STRING" id="39966.A0A369JFT7"/>